<dbReference type="InterPro" id="IPR029035">
    <property type="entry name" value="DHS-like_NAD/FAD-binding_dom"/>
</dbReference>
<dbReference type="GO" id="GO:0009099">
    <property type="term" value="P:L-valine biosynthetic process"/>
    <property type="evidence" value="ECO:0007669"/>
    <property type="project" value="TreeGrafter"/>
</dbReference>
<feature type="domain" description="Thiamine pyrophosphate enzyme central" evidence="4">
    <location>
        <begin position="196"/>
        <end position="326"/>
    </location>
</feature>
<dbReference type="Gene3D" id="3.40.50.970">
    <property type="match status" value="2"/>
</dbReference>
<dbReference type="Proteomes" id="UP000183974">
    <property type="component" value="Unassembled WGS sequence"/>
</dbReference>
<dbReference type="GO" id="GO:0003984">
    <property type="term" value="F:acetolactate synthase activity"/>
    <property type="evidence" value="ECO:0007669"/>
    <property type="project" value="TreeGrafter"/>
</dbReference>
<dbReference type="CDD" id="cd00568">
    <property type="entry name" value="TPP_enzymes"/>
    <property type="match status" value="1"/>
</dbReference>
<dbReference type="GO" id="GO:0050660">
    <property type="term" value="F:flavin adenine dinucleotide binding"/>
    <property type="evidence" value="ECO:0007669"/>
    <property type="project" value="TreeGrafter"/>
</dbReference>
<gene>
    <name evidence="7" type="ORF">SAMN05444398_105187</name>
</gene>
<organism evidence="7 8">
    <name type="scientific">Roseovarius pacificus</name>
    <dbReference type="NCBI Taxonomy" id="337701"/>
    <lineage>
        <taxon>Bacteria</taxon>
        <taxon>Pseudomonadati</taxon>
        <taxon>Pseudomonadota</taxon>
        <taxon>Alphaproteobacteria</taxon>
        <taxon>Rhodobacterales</taxon>
        <taxon>Roseobacteraceae</taxon>
        <taxon>Roseovarius</taxon>
    </lineage>
</organism>
<evidence type="ECO:0000256" key="3">
    <source>
        <dbReference type="RuleBase" id="RU362132"/>
    </source>
</evidence>
<evidence type="ECO:0000313" key="8">
    <source>
        <dbReference type="Proteomes" id="UP000183974"/>
    </source>
</evidence>
<keyword evidence="2 3" id="KW-0786">Thiamine pyrophosphate</keyword>
<dbReference type="InterPro" id="IPR011766">
    <property type="entry name" value="TPP_enzyme_TPP-bd"/>
</dbReference>
<dbReference type="InterPro" id="IPR012000">
    <property type="entry name" value="Thiamin_PyroP_enz_cen_dom"/>
</dbReference>
<evidence type="ECO:0000259" key="6">
    <source>
        <dbReference type="Pfam" id="PF02776"/>
    </source>
</evidence>
<dbReference type="PANTHER" id="PTHR18968">
    <property type="entry name" value="THIAMINE PYROPHOSPHATE ENZYMES"/>
    <property type="match status" value="1"/>
</dbReference>
<dbReference type="SUPFAM" id="SSF52467">
    <property type="entry name" value="DHS-like NAD/FAD-binding domain"/>
    <property type="match status" value="1"/>
</dbReference>
<protein>
    <submittedName>
        <fullName evidence="7">Acetolactate synthase-1/2/3 large subunit/5-guanidino-2-oxopentanoate decarboxylase</fullName>
    </submittedName>
</protein>
<dbReference type="InterPro" id="IPR045229">
    <property type="entry name" value="TPP_enz"/>
</dbReference>
<dbReference type="GO" id="GO:0000287">
    <property type="term" value="F:magnesium ion binding"/>
    <property type="evidence" value="ECO:0007669"/>
    <property type="project" value="InterPro"/>
</dbReference>
<evidence type="ECO:0000256" key="2">
    <source>
        <dbReference type="ARBA" id="ARBA00023052"/>
    </source>
</evidence>
<keyword evidence="8" id="KW-1185">Reference proteome</keyword>
<dbReference type="AlphaFoldDB" id="A0A1M7DBK2"/>
<feature type="domain" description="Thiamine pyrophosphate enzyme N-terminal TPP-binding" evidence="6">
    <location>
        <begin position="13"/>
        <end position="125"/>
    </location>
</feature>
<dbReference type="Pfam" id="PF02775">
    <property type="entry name" value="TPP_enzyme_C"/>
    <property type="match status" value="1"/>
</dbReference>
<dbReference type="Pfam" id="PF00205">
    <property type="entry name" value="TPP_enzyme_M"/>
    <property type="match status" value="1"/>
</dbReference>
<evidence type="ECO:0000259" key="4">
    <source>
        <dbReference type="Pfam" id="PF00205"/>
    </source>
</evidence>
<evidence type="ECO:0000259" key="5">
    <source>
        <dbReference type="Pfam" id="PF02775"/>
    </source>
</evidence>
<evidence type="ECO:0000313" key="7">
    <source>
        <dbReference type="EMBL" id="SHL76559.1"/>
    </source>
</evidence>
<dbReference type="GO" id="GO:0005948">
    <property type="term" value="C:acetolactate synthase complex"/>
    <property type="evidence" value="ECO:0007669"/>
    <property type="project" value="TreeGrafter"/>
</dbReference>
<dbReference type="CDD" id="cd07035">
    <property type="entry name" value="TPP_PYR_POX_like"/>
    <property type="match status" value="1"/>
</dbReference>
<reference evidence="7 8" key="1">
    <citation type="submission" date="2016-11" db="EMBL/GenBank/DDBJ databases">
        <authorList>
            <person name="Jaros S."/>
            <person name="Januszkiewicz K."/>
            <person name="Wedrychowicz H."/>
        </authorList>
    </citation>
    <scope>NUCLEOTIDE SEQUENCE [LARGE SCALE GENOMIC DNA]</scope>
    <source>
        <strain evidence="7 8">DSM 29589</strain>
    </source>
</reference>
<dbReference type="RefSeq" id="WP_229709536.1">
    <property type="nucleotide sequence ID" value="NZ_BMLR01000005.1"/>
</dbReference>
<evidence type="ECO:0000256" key="1">
    <source>
        <dbReference type="ARBA" id="ARBA00007812"/>
    </source>
</evidence>
<dbReference type="EMBL" id="FRBR01000005">
    <property type="protein sequence ID" value="SHL76559.1"/>
    <property type="molecule type" value="Genomic_DNA"/>
</dbReference>
<dbReference type="STRING" id="337701.SAMN05444398_105187"/>
<name>A0A1M7DBK2_9RHOB</name>
<feature type="domain" description="Thiamine pyrophosphate enzyme TPP-binding" evidence="5">
    <location>
        <begin position="381"/>
        <end position="526"/>
    </location>
</feature>
<dbReference type="Pfam" id="PF02776">
    <property type="entry name" value="TPP_enzyme_N"/>
    <property type="match status" value="1"/>
</dbReference>
<sequence>MTMSSRGATRPLGAQISHMLKSRGVDTVFGIPGVHNQEMYRGIDEAGITHVLARHEQGAGFMADGYARASGRPGVAYVITGPGLCNIMTPIGQAYSDSVPLLVISSCLDETAARRGQLHQMKDQAGAGRCVADWSETALSPGAAYALIDRALSEFETTRKRPKQLSVPIRVLEGEAQAAAPTRAVLARPVPSADEIAAAADALRGARRPLIIAGGGARHAAEALNMLRDRLGAAVMTTYAGRGIFPPDCPLFYGSFLMRPGSVDEIAKADVVLAVGTELAEVDTWRGHLGHTGTMIRVDLDAEVLADQQRAEIPVAADSLLAAEALCDALPEMQGSDWSAEQVAARRAGWRAEVDSRLPGIGAVCGHLQNSLPPETMMFSDMTQFAYAANEIWDIPRPGHWHHPSGFGTLGYALPAAIGGAVARPGLPTMCIAGDYGFQYTLPELGVAVELGLPLPILLWDNGKLREIEQHMISSQIAPKAVVARNPDFPALARAYGAGAEQPDSLDALSGAILRAFKADGPTLIRLTPDIA</sequence>
<dbReference type="PANTHER" id="PTHR18968:SF13">
    <property type="entry name" value="ACETOLACTATE SYNTHASE CATALYTIC SUBUNIT, MITOCHONDRIAL"/>
    <property type="match status" value="1"/>
</dbReference>
<dbReference type="GO" id="GO:0030976">
    <property type="term" value="F:thiamine pyrophosphate binding"/>
    <property type="evidence" value="ECO:0007669"/>
    <property type="project" value="InterPro"/>
</dbReference>
<dbReference type="NCBIfam" id="NF005712">
    <property type="entry name" value="PRK07524.1"/>
    <property type="match status" value="1"/>
</dbReference>
<dbReference type="InterPro" id="IPR012001">
    <property type="entry name" value="Thiamin_PyroP_enz_TPP-bd_dom"/>
</dbReference>
<proteinExistence type="inferred from homology"/>
<dbReference type="SUPFAM" id="SSF52518">
    <property type="entry name" value="Thiamin diphosphate-binding fold (THDP-binding)"/>
    <property type="match status" value="2"/>
</dbReference>
<accession>A0A1M7DBK2</accession>
<dbReference type="GO" id="GO:0009097">
    <property type="term" value="P:isoleucine biosynthetic process"/>
    <property type="evidence" value="ECO:0007669"/>
    <property type="project" value="TreeGrafter"/>
</dbReference>
<dbReference type="Gene3D" id="3.40.50.1220">
    <property type="entry name" value="TPP-binding domain"/>
    <property type="match status" value="1"/>
</dbReference>
<dbReference type="InterPro" id="IPR029061">
    <property type="entry name" value="THDP-binding"/>
</dbReference>
<comment type="similarity">
    <text evidence="1 3">Belongs to the TPP enzyme family.</text>
</comment>